<gene>
    <name evidence="2" type="ORF">R8Z58_17055</name>
</gene>
<proteinExistence type="predicted"/>
<dbReference type="RefSeq" id="WP_318354981.1">
    <property type="nucleotide sequence ID" value="NZ_JAWQEV010000008.1"/>
</dbReference>
<sequence>MTKASDWLNGYLKAWTSKDPADVRAIFTDDAQYWFRPDDDEPVVGIDDILAMWAEPEAPDVVPDLRVLIENDELGIITGTVDYPGHAHYANMWEVWFAPDGRAQKFVEWFMTPRSTGDDEDAD</sequence>
<reference evidence="2 3" key="1">
    <citation type="submission" date="2023-11" db="EMBL/GenBank/DDBJ databases">
        <title>Draft genome sequence of Microbacterium arthrosphaerae JCM 30492.</title>
        <authorList>
            <person name="Zhang G."/>
            <person name="Ding Y."/>
        </authorList>
    </citation>
    <scope>NUCLEOTIDE SEQUENCE [LARGE SCALE GENOMIC DNA]</scope>
    <source>
        <strain evidence="2 3">JCM 30492</strain>
    </source>
</reference>
<accession>A0ABU4H558</accession>
<comment type="caution">
    <text evidence="2">The sequence shown here is derived from an EMBL/GenBank/DDBJ whole genome shotgun (WGS) entry which is preliminary data.</text>
</comment>
<evidence type="ECO:0000259" key="1">
    <source>
        <dbReference type="Pfam" id="PF12680"/>
    </source>
</evidence>
<organism evidence="2 3">
    <name type="scientific">Microbacterium arthrosphaerae</name>
    <dbReference type="NCBI Taxonomy" id="792652"/>
    <lineage>
        <taxon>Bacteria</taxon>
        <taxon>Bacillati</taxon>
        <taxon>Actinomycetota</taxon>
        <taxon>Actinomycetes</taxon>
        <taxon>Micrococcales</taxon>
        <taxon>Microbacteriaceae</taxon>
        <taxon>Microbacterium</taxon>
    </lineage>
</organism>
<protein>
    <submittedName>
        <fullName evidence="2">Nuclear transport factor 2 family protein</fullName>
    </submittedName>
</protein>
<dbReference type="Gene3D" id="3.10.450.50">
    <property type="match status" value="1"/>
</dbReference>
<dbReference type="InterPro" id="IPR037401">
    <property type="entry name" value="SnoaL-like"/>
</dbReference>
<dbReference type="EMBL" id="JAWQEV010000008">
    <property type="protein sequence ID" value="MDW4574487.1"/>
    <property type="molecule type" value="Genomic_DNA"/>
</dbReference>
<evidence type="ECO:0000313" key="3">
    <source>
        <dbReference type="Proteomes" id="UP001283109"/>
    </source>
</evidence>
<keyword evidence="3" id="KW-1185">Reference proteome</keyword>
<dbReference type="Proteomes" id="UP001283109">
    <property type="component" value="Unassembled WGS sequence"/>
</dbReference>
<name>A0ABU4H558_9MICO</name>
<dbReference type="InterPro" id="IPR032710">
    <property type="entry name" value="NTF2-like_dom_sf"/>
</dbReference>
<dbReference type="Pfam" id="PF12680">
    <property type="entry name" value="SnoaL_2"/>
    <property type="match status" value="1"/>
</dbReference>
<feature type="domain" description="SnoaL-like" evidence="1">
    <location>
        <begin position="10"/>
        <end position="97"/>
    </location>
</feature>
<dbReference type="SUPFAM" id="SSF54427">
    <property type="entry name" value="NTF2-like"/>
    <property type="match status" value="1"/>
</dbReference>
<evidence type="ECO:0000313" key="2">
    <source>
        <dbReference type="EMBL" id="MDW4574487.1"/>
    </source>
</evidence>